<sequence>MELGIIYSGEFGKRFVSNLAYPYLCPTFGACGINGCDYCKRYDFSSSIVYAKELAEPQEIGLYVEEPESYLEPFECDIAVAINVHPDILVSLPEIGEFKALIVPACNQNWCLPGLRKQLAEKCGELGIEFASPKPFCSLTGNSGWISRFIDEFKIGRPEFRVERGGDAIKKVEVIKSDPCGSAYFVAKRMTGYIIESKEDFWKEIHQHQCAYPCMASMDRDVELKEAPFHLAGYIMVYQFSTAAGVEAEEFVPEHFREIVCRAR</sequence>
<reference evidence="1 2" key="1">
    <citation type="submission" date="2013-07" db="EMBL/GenBank/DDBJ databases">
        <title>Genome of Archaeoglobus fulgidus.</title>
        <authorList>
            <person name="Fiebig A."/>
            <person name="Birkeland N.-K."/>
        </authorList>
    </citation>
    <scope>NUCLEOTIDE SEQUENCE [LARGE SCALE GENOMIC DNA]</scope>
    <source>
        <strain evidence="1 2">DSM 8774</strain>
    </source>
</reference>
<evidence type="ECO:0000313" key="2">
    <source>
        <dbReference type="Proteomes" id="UP000028501"/>
    </source>
</evidence>
<organism evidence="1 2">
    <name type="scientific">Archaeoglobus fulgidus DSM 8774</name>
    <dbReference type="NCBI Taxonomy" id="1344584"/>
    <lineage>
        <taxon>Archaea</taxon>
        <taxon>Methanobacteriati</taxon>
        <taxon>Methanobacteriota</taxon>
        <taxon>Archaeoglobi</taxon>
        <taxon>Archaeoglobales</taxon>
        <taxon>Archaeoglobaceae</taxon>
        <taxon>Archaeoglobus</taxon>
    </lineage>
</organism>
<evidence type="ECO:0008006" key="3">
    <source>
        <dbReference type="Google" id="ProtNLM"/>
    </source>
</evidence>
<dbReference type="AlphaFoldDB" id="A0A075WEL5"/>
<gene>
    <name evidence="1" type="ORF">AFULGI_00014180</name>
</gene>
<dbReference type="GeneID" id="24794919"/>
<dbReference type="InterPro" id="IPR003745">
    <property type="entry name" value="DUF166"/>
</dbReference>
<evidence type="ECO:0000313" key="1">
    <source>
        <dbReference type="EMBL" id="AIG98187.1"/>
    </source>
</evidence>
<proteinExistence type="predicted"/>
<protein>
    <recommendedName>
        <fullName evidence="3">Thymidylate synthase</fullName>
    </recommendedName>
</protein>
<dbReference type="RefSeq" id="WP_010878804.1">
    <property type="nucleotide sequence ID" value="NZ_CP006577.1"/>
</dbReference>
<accession>A0A075WEL5</accession>
<dbReference type="KEGG" id="afg:AFULGI_00014180"/>
<name>A0A075WEL5_ARCFL</name>
<dbReference type="Proteomes" id="UP000028501">
    <property type="component" value="Chromosome"/>
</dbReference>
<dbReference type="Pfam" id="PF02593">
    <property type="entry name" value="DUF166"/>
    <property type="match status" value="1"/>
</dbReference>
<dbReference type="HOGENOM" id="CLU_077076_0_0_2"/>
<dbReference type="EMBL" id="CP006577">
    <property type="protein sequence ID" value="AIG98187.1"/>
    <property type="molecule type" value="Genomic_DNA"/>
</dbReference>